<sequence>MTQGLPKCTSMFLALSLILFWESSPQGHPTWRARYQWVFHSAGSLSALTEEKGTLLINPPPCKPSGIRPVRNECLGMKRFQNLHDIVPLWKHYSGSASGSMFLIEMGPEEQPQLFFLSKQEKDLLSDDQNLGQINQKRLLLYKTRVPHFDT</sequence>
<reference evidence="2" key="1">
    <citation type="submission" date="2025-08" db="UniProtKB">
        <authorList>
            <consortium name="Ensembl"/>
        </authorList>
    </citation>
    <scope>IDENTIFICATION</scope>
</reference>
<reference evidence="2" key="2">
    <citation type="submission" date="2025-09" db="UniProtKB">
        <authorList>
            <consortium name="Ensembl"/>
        </authorList>
    </citation>
    <scope>IDENTIFICATION</scope>
</reference>
<dbReference type="Proteomes" id="UP000694422">
    <property type="component" value="Unplaced"/>
</dbReference>
<dbReference type="Pfam" id="PF04360">
    <property type="entry name" value="Serglycin"/>
    <property type="match status" value="1"/>
</dbReference>
<proteinExistence type="predicted"/>
<evidence type="ECO:0000256" key="1">
    <source>
        <dbReference type="SAM" id="SignalP"/>
    </source>
</evidence>
<organism evidence="2 3">
    <name type="scientific">Spermophilus dauricus</name>
    <name type="common">Daurian ground squirrel</name>
    <dbReference type="NCBI Taxonomy" id="99837"/>
    <lineage>
        <taxon>Eukaryota</taxon>
        <taxon>Metazoa</taxon>
        <taxon>Chordata</taxon>
        <taxon>Craniata</taxon>
        <taxon>Vertebrata</taxon>
        <taxon>Euteleostomi</taxon>
        <taxon>Mammalia</taxon>
        <taxon>Eutheria</taxon>
        <taxon>Euarchontoglires</taxon>
        <taxon>Glires</taxon>
        <taxon>Rodentia</taxon>
        <taxon>Sciuromorpha</taxon>
        <taxon>Sciuridae</taxon>
        <taxon>Xerinae</taxon>
        <taxon>Marmotini</taxon>
        <taxon>Spermophilus</taxon>
    </lineage>
</organism>
<keyword evidence="3" id="KW-1185">Reference proteome</keyword>
<accession>A0A8C9QM62</accession>
<evidence type="ECO:0000313" key="2">
    <source>
        <dbReference type="Ensembl" id="ENSSDAP00000024358.1"/>
    </source>
</evidence>
<name>A0A8C9QM62_SPEDA</name>
<dbReference type="Ensembl" id="ENSSDAT00000027865.1">
    <property type="protein sequence ID" value="ENSSDAP00000024358.1"/>
    <property type="gene ID" value="ENSSDAG00000022193.1"/>
</dbReference>
<evidence type="ECO:0000313" key="3">
    <source>
        <dbReference type="Proteomes" id="UP000694422"/>
    </source>
</evidence>
<feature type="chain" id="PRO_5034878402" evidence="1">
    <location>
        <begin position="28"/>
        <end position="151"/>
    </location>
</feature>
<protein>
    <submittedName>
        <fullName evidence="2">Uncharacterized protein</fullName>
    </submittedName>
</protein>
<dbReference type="InterPro" id="IPR007455">
    <property type="entry name" value="Serglycin"/>
</dbReference>
<keyword evidence="1" id="KW-0732">Signal</keyword>
<dbReference type="AlphaFoldDB" id="A0A8C9QM62"/>
<feature type="signal peptide" evidence="1">
    <location>
        <begin position="1"/>
        <end position="27"/>
    </location>
</feature>